<evidence type="ECO:0000313" key="2">
    <source>
        <dbReference type="Proteomes" id="UP001610432"/>
    </source>
</evidence>
<comment type="caution">
    <text evidence="1">The sequence shown here is derived from an EMBL/GenBank/DDBJ whole genome shotgun (WGS) entry which is preliminary data.</text>
</comment>
<gene>
    <name evidence="1" type="ORF">BJX67DRAFT_366635</name>
</gene>
<dbReference type="EMBL" id="JBFXLQ010000070">
    <property type="protein sequence ID" value="KAL2862248.1"/>
    <property type="molecule type" value="Genomic_DNA"/>
</dbReference>
<sequence>MPTCFSELPKGYAGHRSASKMTVQQFLVMRTLSSPRSWNSFNPDDYGLGERYERAQQHLVVSGAFRSFLDSITNEIIKPIGVFEGLRSQQKEFQSRDLQTKYLRSDKTPVNAFMINFGLAISRVDPAPTSVWRHSKISLKANFGRVVGETDDRGFTAVTDGQLQDISTGRIKALVECKARNRRYAEPAVEMQETGLIVAWIRECPGDQQYAPNSCFKN</sequence>
<keyword evidence="2" id="KW-1185">Reference proteome</keyword>
<dbReference type="GeneID" id="98145496"/>
<name>A0ABR4LCJ7_9EURO</name>
<proteinExistence type="predicted"/>
<reference evidence="1 2" key="1">
    <citation type="submission" date="2024-07" db="EMBL/GenBank/DDBJ databases">
        <title>Section-level genome sequencing and comparative genomics of Aspergillus sections Usti and Cavernicolus.</title>
        <authorList>
            <consortium name="Lawrence Berkeley National Laboratory"/>
            <person name="Nybo J.L."/>
            <person name="Vesth T.C."/>
            <person name="Theobald S."/>
            <person name="Frisvad J.C."/>
            <person name="Larsen T.O."/>
            <person name="Kjaerboelling I."/>
            <person name="Rothschild-Mancinelli K."/>
            <person name="Lyhne E.K."/>
            <person name="Kogle M.E."/>
            <person name="Barry K."/>
            <person name="Clum A."/>
            <person name="Na H."/>
            <person name="Ledsgaard L."/>
            <person name="Lin J."/>
            <person name="Lipzen A."/>
            <person name="Kuo A."/>
            <person name="Riley R."/>
            <person name="Mondo S."/>
            <person name="Labutti K."/>
            <person name="Haridas S."/>
            <person name="Pangalinan J."/>
            <person name="Salamov A.A."/>
            <person name="Simmons B.A."/>
            <person name="Magnuson J.K."/>
            <person name="Chen J."/>
            <person name="Drula E."/>
            <person name="Henrissat B."/>
            <person name="Wiebenga A."/>
            <person name="Lubbers R.J."/>
            <person name="Gomes A.C."/>
            <person name="Macurrencykelacurrency M.R."/>
            <person name="Stajich J."/>
            <person name="Grigoriev I.V."/>
            <person name="Mortensen U.H."/>
            <person name="De Vries R.P."/>
            <person name="Baker S.E."/>
            <person name="Andersen M.R."/>
        </authorList>
    </citation>
    <scope>NUCLEOTIDE SEQUENCE [LARGE SCALE GENOMIC DNA]</scope>
    <source>
        <strain evidence="1 2">CBS 449.75</strain>
    </source>
</reference>
<accession>A0ABR4LCJ7</accession>
<protein>
    <submittedName>
        <fullName evidence="1">Uncharacterized protein</fullName>
    </submittedName>
</protein>
<dbReference type="RefSeq" id="XP_070881227.1">
    <property type="nucleotide sequence ID" value="XM_071030424.1"/>
</dbReference>
<evidence type="ECO:0000313" key="1">
    <source>
        <dbReference type="EMBL" id="KAL2862248.1"/>
    </source>
</evidence>
<dbReference type="Proteomes" id="UP001610432">
    <property type="component" value="Unassembled WGS sequence"/>
</dbReference>
<organism evidence="1 2">
    <name type="scientific">Aspergillus lucknowensis</name>
    <dbReference type="NCBI Taxonomy" id="176173"/>
    <lineage>
        <taxon>Eukaryota</taxon>
        <taxon>Fungi</taxon>
        <taxon>Dikarya</taxon>
        <taxon>Ascomycota</taxon>
        <taxon>Pezizomycotina</taxon>
        <taxon>Eurotiomycetes</taxon>
        <taxon>Eurotiomycetidae</taxon>
        <taxon>Eurotiales</taxon>
        <taxon>Aspergillaceae</taxon>
        <taxon>Aspergillus</taxon>
        <taxon>Aspergillus subgen. Nidulantes</taxon>
    </lineage>
</organism>